<reference evidence="3" key="1">
    <citation type="submission" date="2018-10" db="EMBL/GenBank/DDBJ databases">
        <title>Effector identification in a new, highly contiguous assembly of the strawberry crown rot pathogen Phytophthora cactorum.</title>
        <authorList>
            <person name="Armitage A.D."/>
            <person name="Nellist C.F."/>
            <person name="Bates H."/>
            <person name="Vickerstaff R.J."/>
            <person name="Harrison R.J."/>
        </authorList>
    </citation>
    <scope>NUCLEOTIDE SEQUENCE</scope>
    <source>
        <strain evidence="3">15-7</strain>
        <strain evidence="4">4032</strain>
        <strain evidence="5">4040</strain>
    </source>
</reference>
<dbReference type="SUPFAM" id="SSF57756">
    <property type="entry name" value="Retrovirus zinc finger-like domains"/>
    <property type="match status" value="1"/>
</dbReference>
<gene>
    <name evidence="3" type="ORF">PC113_g21032</name>
    <name evidence="4" type="ORF">PC115_g20760</name>
    <name evidence="5" type="ORF">PC117_g19404</name>
</gene>
<evidence type="ECO:0000313" key="5">
    <source>
        <dbReference type="EMBL" id="KAG2910438.1"/>
    </source>
</evidence>
<dbReference type="Proteomes" id="UP000736787">
    <property type="component" value="Unassembled WGS sequence"/>
</dbReference>
<accession>A0A8T0YBR4</accession>
<keyword evidence="1" id="KW-0479">Metal-binding</keyword>
<dbReference type="InterPro" id="IPR001878">
    <property type="entry name" value="Znf_CCHC"/>
</dbReference>
<dbReference type="InterPro" id="IPR036875">
    <property type="entry name" value="Znf_CCHC_sf"/>
</dbReference>
<evidence type="ECO:0000313" key="6">
    <source>
        <dbReference type="Proteomes" id="UP000735874"/>
    </source>
</evidence>
<evidence type="ECO:0000313" key="4">
    <source>
        <dbReference type="EMBL" id="KAG2886117.1"/>
    </source>
</evidence>
<dbReference type="Proteomes" id="UP000774804">
    <property type="component" value="Unassembled WGS sequence"/>
</dbReference>
<comment type="caution">
    <text evidence="3">The sequence shown here is derived from an EMBL/GenBank/DDBJ whole genome shotgun (WGS) entry which is preliminary data.</text>
</comment>
<dbReference type="EMBL" id="RCMK01000841">
    <property type="protein sequence ID" value="KAG2910438.1"/>
    <property type="molecule type" value="Genomic_DNA"/>
</dbReference>
<sequence>MSDACGGGANYWDLTNIVQYAPTDLRITLMSKVDATRTDYLQPAEELFHFAESWKLEPSRQRDLGKEVVGAVSDSRGTKKRSCHECGEAGHLLAACSNRVRGCGSEADLTLAVHKA</sequence>
<dbReference type="AlphaFoldDB" id="A0A8T0YBR4"/>
<dbReference type="PROSITE" id="PS50158">
    <property type="entry name" value="ZF_CCHC"/>
    <property type="match status" value="1"/>
</dbReference>
<dbReference type="VEuPathDB" id="FungiDB:PC110_g21159"/>
<dbReference type="EMBL" id="RCMI01001359">
    <property type="protein sequence ID" value="KAG2886117.1"/>
    <property type="molecule type" value="Genomic_DNA"/>
</dbReference>
<keyword evidence="1" id="KW-0862">Zinc</keyword>
<evidence type="ECO:0000313" key="3">
    <source>
        <dbReference type="EMBL" id="KAG2830879.1"/>
    </source>
</evidence>
<proteinExistence type="predicted"/>
<dbReference type="GO" id="GO:0008270">
    <property type="term" value="F:zinc ion binding"/>
    <property type="evidence" value="ECO:0007669"/>
    <property type="project" value="UniProtKB-KW"/>
</dbReference>
<feature type="domain" description="CCHC-type" evidence="2">
    <location>
        <begin position="83"/>
        <end position="98"/>
    </location>
</feature>
<evidence type="ECO:0000256" key="1">
    <source>
        <dbReference type="PROSITE-ProRule" id="PRU00047"/>
    </source>
</evidence>
<dbReference type="Proteomes" id="UP000735874">
    <property type="component" value="Unassembled WGS sequence"/>
</dbReference>
<keyword evidence="1" id="KW-0863">Zinc-finger</keyword>
<dbReference type="GO" id="GO:0003676">
    <property type="term" value="F:nucleic acid binding"/>
    <property type="evidence" value="ECO:0007669"/>
    <property type="project" value="InterPro"/>
</dbReference>
<dbReference type="EMBL" id="RCMG01001301">
    <property type="protein sequence ID" value="KAG2830879.1"/>
    <property type="molecule type" value="Genomic_DNA"/>
</dbReference>
<protein>
    <recommendedName>
        <fullName evidence="2">CCHC-type domain-containing protein</fullName>
    </recommendedName>
</protein>
<evidence type="ECO:0000259" key="2">
    <source>
        <dbReference type="PROSITE" id="PS50158"/>
    </source>
</evidence>
<organism evidence="3 6">
    <name type="scientific">Phytophthora cactorum</name>
    <dbReference type="NCBI Taxonomy" id="29920"/>
    <lineage>
        <taxon>Eukaryota</taxon>
        <taxon>Sar</taxon>
        <taxon>Stramenopiles</taxon>
        <taxon>Oomycota</taxon>
        <taxon>Peronosporomycetes</taxon>
        <taxon>Peronosporales</taxon>
        <taxon>Peronosporaceae</taxon>
        <taxon>Phytophthora</taxon>
    </lineage>
</organism>
<name>A0A8T0YBR4_9STRA</name>